<accession>A0A7J8I9C2</accession>
<dbReference type="Proteomes" id="UP000550707">
    <property type="component" value="Unassembled WGS sequence"/>
</dbReference>
<feature type="region of interest" description="Disordered" evidence="1">
    <location>
        <begin position="28"/>
        <end position="96"/>
    </location>
</feature>
<evidence type="ECO:0000256" key="1">
    <source>
        <dbReference type="SAM" id="MobiDB-lite"/>
    </source>
</evidence>
<dbReference type="InParanoid" id="A0A7J8I9C2"/>
<reference evidence="2 3" key="1">
    <citation type="journal article" date="2020" name="Nature">
        <title>Six reference-quality genomes reveal evolution of bat adaptations.</title>
        <authorList>
            <person name="Jebb D."/>
            <person name="Huang Z."/>
            <person name="Pippel M."/>
            <person name="Hughes G.M."/>
            <person name="Lavrichenko K."/>
            <person name="Devanna P."/>
            <person name="Winkler S."/>
            <person name="Jermiin L.S."/>
            <person name="Skirmuntt E.C."/>
            <person name="Katzourakis A."/>
            <person name="Burkitt-Gray L."/>
            <person name="Ray D.A."/>
            <person name="Sullivan K.A.M."/>
            <person name="Roscito J.G."/>
            <person name="Kirilenko B.M."/>
            <person name="Davalos L.M."/>
            <person name="Corthals A.P."/>
            <person name="Power M.L."/>
            <person name="Jones G."/>
            <person name="Ransome R.D."/>
            <person name="Dechmann D.K.N."/>
            <person name="Locatelli A.G."/>
            <person name="Puechmaille S.J."/>
            <person name="Fedrigo O."/>
            <person name="Jarvis E.D."/>
            <person name="Hiller M."/>
            <person name="Vernes S.C."/>
            <person name="Myers E.W."/>
            <person name="Teeling E.C."/>
        </authorList>
    </citation>
    <scope>NUCLEOTIDE SEQUENCE [LARGE SCALE GENOMIC DNA]</scope>
    <source>
        <strain evidence="2">MMolMol1</strain>
        <tissue evidence="2">Muscle</tissue>
    </source>
</reference>
<protein>
    <submittedName>
        <fullName evidence="2">Uncharacterized protein</fullName>
    </submittedName>
</protein>
<proteinExistence type="predicted"/>
<dbReference type="AlphaFoldDB" id="A0A7J8I9C2"/>
<gene>
    <name evidence="2" type="ORF">HJG59_010526</name>
</gene>
<dbReference type="EMBL" id="JACASF010000004">
    <property type="protein sequence ID" value="KAF6480659.1"/>
    <property type="molecule type" value="Genomic_DNA"/>
</dbReference>
<sequence length="135" mass="15366">MQGSGALVTAHLLGKSLKRLMQCLMSNRGPDRRRSANGGCTERAHQQNLTRRRGQNTSNLTSQPHCPDTKPRQKRGKKRQLQAQIPEEHKCKNLQQNEQTKFNNTLKGSYTLIEGDLFQRCKDSLTYAKIDDPPH</sequence>
<comment type="caution">
    <text evidence="2">The sequence shown here is derived from an EMBL/GenBank/DDBJ whole genome shotgun (WGS) entry which is preliminary data.</text>
</comment>
<organism evidence="2 3">
    <name type="scientific">Molossus molossus</name>
    <name type="common">Pallas' mastiff bat</name>
    <name type="synonym">Vespertilio molossus</name>
    <dbReference type="NCBI Taxonomy" id="27622"/>
    <lineage>
        <taxon>Eukaryota</taxon>
        <taxon>Metazoa</taxon>
        <taxon>Chordata</taxon>
        <taxon>Craniata</taxon>
        <taxon>Vertebrata</taxon>
        <taxon>Euteleostomi</taxon>
        <taxon>Mammalia</taxon>
        <taxon>Eutheria</taxon>
        <taxon>Laurasiatheria</taxon>
        <taxon>Chiroptera</taxon>
        <taxon>Yangochiroptera</taxon>
        <taxon>Molossidae</taxon>
        <taxon>Molossus</taxon>
    </lineage>
</organism>
<name>A0A7J8I9C2_MOLMO</name>
<feature type="compositionally biased region" description="Polar residues" evidence="1">
    <location>
        <begin position="55"/>
        <end position="64"/>
    </location>
</feature>
<evidence type="ECO:0000313" key="2">
    <source>
        <dbReference type="EMBL" id="KAF6480659.1"/>
    </source>
</evidence>
<keyword evidence="3" id="KW-1185">Reference proteome</keyword>
<evidence type="ECO:0000313" key="3">
    <source>
        <dbReference type="Proteomes" id="UP000550707"/>
    </source>
</evidence>